<accession>A0A4R4K6Y3</accession>
<reference evidence="1 2" key="1">
    <citation type="submission" date="2019-02" db="EMBL/GenBank/DDBJ databases">
        <title>Arundinibacter roseus gen. nov., sp. nov., a new member of the family Cytophagaceae.</title>
        <authorList>
            <person name="Szuroczki S."/>
            <person name="Khayer B."/>
            <person name="Sproer C."/>
            <person name="Toumi M."/>
            <person name="Szabo A."/>
            <person name="Felfoldi T."/>
            <person name="Schumann P."/>
            <person name="Toth E."/>
        </authorList>
    </citation>
    <scope>NUCLEOTIDE SEQUENCE [LARGE SCALE GENOMIC DNA]</scope>
    <source>
        <strain evidence="1 2">DMA-k-7a</strain>
    </source>
</reference>
<evidence type="ECO:0000313" key="1">
    <source>
        <dbReference type="EMBL" id="TDB62356.1"/>
    </source>
</evidence>
<protein>
    <submittedName>
        <fullName evidence="1">Uncharacterized protein</fullName>
    </submittedName>
</protein>
<gene>
    <name evidence="1" type="ORF">EZE20_18415</name>
</gene>
<dbReference type="AlphaFoldDB" id="A0A4R4K6Y3"/>
<comment type="caution">
    <text evidence="1">The sequence shown here is derived from an EMBL/GenBank/DDBJ whole genome shotgun (WGS) entry which is preliminary data.</text>
</comment>
<dbReference type="SUPFAM" id="SSF51556">
    <property type="entry name" value="Metallo-dependent hydrolases"/>
    <property type="match status" value="1"/>
</dbReference>
<dbReference type="InterPro" id="IPR001130">
    <property type="entry name" value="TatD-like"/>
</dbReference>
<name>A0A4R4K6Y3_9BACT</name>
<dbReference type="GO" id="GO:0016788">
    <property type="term" value="F:hydrolase activity, acting on ester bonds"/>
    <property type="evidence" value="ECO:0007669"/>
    <property type="project" value="InterPro"/>
</dbReference>
<keyword evidence="2" id="KW-1185">Reference proteome</keyword>
<dbReference type="OrthoDB" id="664222at2"/>
<dbReference type="Proteomes" id="UP000295706">
    <property type="component" value="Unassembled WGS sequence"/>
</dbReference>
<dbReference type="EMBL" id="SMJU01000012">
    <property type="protein sequence ID" value="TDB62356.1"/>
    <property type="molecule type" value="Genomic_DNA"/>
</dbReference>
<proteinExistence type="predicted"/>
<dbReference type="Gene3D" id="3.20.20.140">
    <property type="entry name" value="Metal-dependent hydrolases"/>
    <property type="match status" value="1"/>
</dbReference>
<dbReference type="PANTHER" id="PTHR47176">
    <property type="entry name" value="OSJNBA0020J04.13 PROTEIN"/>
    <property type="match status" value="1"/>
</dbReference>
<organism evidence="1 2">
    <name type="scientific">Arundinibacter roseus</name>
    <dbReference type="NCBI Taxonomy" id="2070510"/>
    <lineage>
        <taxon>Bacteria</taxon>
        <taxon>Pseudomonadati</taxon>
        <taxon>Bacteroidota</taxon>
        <taxon>Cytophagia</taxon>
        <taxon>Cytophagales</taxon>
        <taxon>Spirosomataceae</taxon>
        <taxon>Arundinibacter</taxon>
    </lineage>
</organism>
<sequence>MYQKAMTYPDFHTHSIPSVGMYNWMVDEWLADPKPPSALVSVGIHPWYVAAHELNVHLQRLEEIAALPQVRCIGECGLDRLQGPALPLQTEAFRAQALLAEEVQKPVVIHCVRAHQELLALHAALKPDVPWILHGFVQKHQTALPFIQHDFYFSFGAALRNPQSSASRVLPLIPMNRVLLETDTADCSIQQIYEAAAERLSLPVEVLVEKIFTTFAAICGKF</sequence>
<dbReference type="Pfam" id="PF01026">
    <property type="entry name" value="TatD_DNase"/>
    <property type="match status" value="1"/>
</dbReference>
<dbReference type="InterPro" id="IPR032466">
    <property type="entry name" value="Metal_Hydrolase"/>
</dbReference>
<dbReference type="PANTHER" id="PTHR47176:SF1">
    <property type="entry name" value="OS04G0577500 PROTEIN"/>
    <property type="match status" value="1"/>
</dbReference>
<evidence type="ECO:0000313" key="2">
    <source>
        <dbReference type="Proteomes" id="UP000295706"/>
    </source>
</evidence>